<proteinExistence type="predicted"/>
<dbReference type="AlphaFoldDB" id="A0A976QRD6"/>
<accession>A0A976QRD6</accession>
<evidence type="ECO:0000313" key="3">
    <source>
        <dbReference type="Proteomes" id="UP000244803"/>
    </source>
</evidence>
<dbReference type="InterPro" id="IPR013584">
    <property type="entry name" value="RAP"/>
</dbReference>
<dbReference type="Pfam" id="PF08373">
    <property type="entry name" value="RAP"/>
    <property type="match status" value="1"/>
</dbReference>
<dbReference type="EMBL" id="CP056066">
    <property type="protein sequence ID" value="UKJ89214.1"/>
    <property type="molecule type" value="Genomic_DNA"/>
</dbReference>
<name>A0A976QRD6_THEOR</name>
<dbReference type="Proteomes" id="UP000244803">
    <property type="component" value="Chromosome 3"/>
</dbReference>
<evidence type="ECO:0000313" key="2">
    <source>
        <dbReference type="EMBL" id="UKJ89214.1"/>
    </source>
</evidence>
<reference evidence="2" key="1">
    <citation type="submission" date="2022-07" db="EMBL/GenBank/DDBJ databases">
        <title>Evaluation of T. orientalis genome assembly methods using nanopore sequencing and analysis of variation between genomes.</title>
        <authorList>
            <person name="Yam J."/>
            <person name="Micallef M.L."/>
            <person name="Liu M."/>
            <person name="Djordjevic S.P."/>
            <person name="Bogema D.R."/>
            <person name="Jenkins C."/>
        </authorList>
    </citation>
    <scope>NUCLEOTIDE SEQUENCE</scope>
    <source>
        <strain evidence="2">Fish Creek</strain>
    </source>
</reference>
<gene>
    <name evidence="2" type="ORF">MACJ_002462</name>
</gene>
<dbReference type="OrthoDB" id="361807at2759"/>
<organism evidence="2 3">
    <name type="scientific">Theileria orientalis</name>
    <dbReference type="NCBI Taxonomy" id="68886"/>
    <lineage>
        <taxon>Eukaryota</taxon>
        <taxon>Sar</taxon>
        <taxon>Alveolata</taxon>
        <taxon>Apicomplexa</taxon>
        <taxon>Aconoidasida</taxon>
        <taxon>Piroplasmida</taxon>
        <taxon>Theileriidae</taxon>
        <taxon>Theileria</taxon>
    </lineage>
</organism>
<feature type="domain" description="RAP" evidence="1">
    <location>
        <begin position="274"/>
        <end position="308"/>
    </location>
</feature>
<evidence type="ECO:0000259" key="1">
    <source>
        <dbReference type="Pfam" id="PF08373"/>
    </source>
</evidence>
<sequence>MEMLDLFSLYPSKQEPILVKCKEIKRSTEDNLKLLNYISRGPFNEISRQLFKLVISDAKELGDSDLSVLLADECLLKLPVIWLLEEQLYELNHTGSGEFAKTLLCVKASIVSFIRFFTNDTVTGYSNNHCSVNDSMSPLINKIEAQLSEITDQNLLLNKLLDVIPLETDVPRILVKEFERLLCKEIKETVIHERLKVMLVEDTQSVIFPIYPNDLIQLEANKGGDTCGRKTWETSRSIETHSQPNPPETPRFRLGAGPGFYGIPPCTVPRIPVLIKMYIISKLNYDLIPVCYYGWSKLGDDYEKAKYLDSSHIHLNIEYPEDDAGKLNLNTGENDQKLELKTPVVIISPTPLVDYERLYKKMMKIKPGVSGKKNPENDVIYDEKVVLNDPVYKREMLYKLLRDVESRLAFYRADQNQMEMIMGSNGVIP</sequence>
<protein>
    <recommendedName>
        <fullName evidence="1">RAP domain-containing protein</fullName>
    </recommendedName>
</protein>